<evidence type="ECO:0000256" key="8">
    <source>
        <dbReference type="ARBA" id="ARBA00022443"/>
    </source>
</evidence>
<dbReference type="GO" id="GO:0016197">
    <property type="term" value="P:endosomal transport"/>
    <property type="evidence" value="ECO:0007669"/>
    <property type="project" value="TreeGrafter"/>
</dbReference>
<dbReference type="SUPFAM" id="SSF50044">
    <property type="entry name" value="SH3-domain"/>
    <property type="match status" value="2"/>
</dbReference>
<dbReference type="CDD" id="cd11845">
    <property type="entry name" value="SH3_Src_like"/>
    <property type="match status" value="1"/>
</dbReference>
<accession>A0A1X2H7C4</accession>
<evidence type="ECO:0000256" key="10">
    <source>
        <dbReference type="ARBA" id="ARBA00022583"/>
    </source>
</evidence>
<dbReference type="Proteomes" id="UP000242180">
    <property type="component" value="Unassembled WGS sequence"/>
</dbReference>
<feature type="compositionally biased region" description="Acidic residues" evidence="17">
    <location>
        <begin position="965"/>
        <end position="975"/>
    </location>
</feature>
<evidence type="ECO:0000256" key="6">
    <source>
        <dbReference type="ARBA" id="ARBA00015110"/>
    </source>
</evidence>
<keyword evidence="23" id="KW-1185">Reference proteome</keyword>
<comment type="caution">
    <text evidence="22">The sequence shown here is derived from an EMBL/GenBank/DDBJ whole genome shotgun (WGS) entry which is preliminary data.</text>
</comment>
<evidence type="ECO:0000259" key="18">
    <source>
        <dbReference type="PROSITE" id="PS50002"/>
    </source>
</evidence>
<evidence type="ECO:0000256" key="16">
    <source>
        <dbReference type="PROSITE-ProRule" id="PRU00192"/>
    </source>
</evidence>
<evidence type="ECO:0000256" key="7">
    <source>
        <dbReference type="ARBA" id="ARBA00020728"/>
    </source>
</evidence>
<evidence type="ECO:0000256" key="3">
    <source>
        <dbReference type="ARBA" id="ARBA00004413"/>
    </source>
</evidence>
<protein>
    <recommendedName>
        <fullName evidence="6">Actin cytoskeleton-regulatory complex protein PAN1</fullName>
    </recommendedName>
    <alternativeName>
        <fullName evidence="7">Actin cytoskeleton-regulatory complex protein pan1</fullName>
    </alternativeName>
</protein>
<dbReference type="GO" id="GO:0006897">
    <property type="term" value="P:endocytosis"/>
    <property type="evidence" value="ECO:0007669"/>
    <property type="project" value="TreeGrafter"/>
</dbReference>
<dbReference type="PANTHER" id="PTHR11216">
    <property type="entry name" value="EH DOMAIN"/>
    <property type="match status" value="1"/>
</dbReference>
<comment type="function">
    <text evidence="15">Component of the PAN1 actin cytoskeleton-regulatory complex required for the internalization of endosomes during actin-coupled endocytosis. The complex links the site of endocytosis to the cell membrane-associated actin cytoskeleton. Mediates uptake of external molecules and vacuolar degradation of plasma membrane proteins. Plays a role in the proper organization of the cell membrane-associated actin cytoskeleton and promotes its destabilization.</text>
</comment>
<dbReference type="PROSITE" id="PS50222">
    <property type="entry name" value="EF_HAND_2"/>
    <property type="match status" value="1"/>
</dbReference>
<dbReference type="FunCoup" id="A0A1X2H7C4">
    <property type="interactions" value="37"/>
</dbReference>
<feature type="compositionally biased region" description="Basic and acidic residues" evidence="17">
    <location>
        <begin position="712"/>
        <end position="727"/>
    </location>
</feature>
<dbReference type="CDD" id="cd00052">
    <property type="entry name" value="EH"/>
    <property type="match status" value="2"/>
</dbReference>
<evidence type="ECO:0000256" key="14">
    <source>
        <dbReference type="ARBA" id="ARBA00023212"/>
    </source>
</evidence>
<feature type="region of interest" description="Disordered" evidence="17">
    <location>
        <begin position="666"/>
        <end position="944"/>
    </location>
</feature>
<feature type="compositionally biased region" description="Polar residues" evidence="17">
    <location>
        <begin position="1005"/>
        <end position="1015"/>
    </location>
</feature>
<dbReference type="InterPro" id="IPR000261">
    <property type="entry name" value="EH_dom"/>
</dbReference>
<feature type="compositionally biased region" description="Basic and acidic residues" evidence="17">
    <location>
        <begin position="746"/>
        <end position="764"/>
    </location>
</feature>
<feature type="compositionally biased region" description="Basic and acidic residues" evidence="17">
    <location>
        <begin position="800"/>
        <end position="822"/>
    </location>
</feature>
<evidence type="ECO:0000256" key="5">
    <source>
        <dbReference type="ARBA" id="ARBA00011159"/>
    </source>
</evidence>
<dbReference type="GO" id="GO:0005737">
    <property type="term" value="C:cytoplasm"/>
    <property type="evidence" value="ECO:0007669"/>
    <property type="project" value="UniProtKB-SubCell"/>
</dbReference>
<evidence type="ECO:0000259" key="19">
    <source>
        <dbReference type="PROSITE" id="PS50031"/>
    </source>
</evidence>
<dbReference type="InParanoid" id="A0A1X2H7C4"/>
<dbReference type="InterPro" id="IPR011992">
    <property type="entry name" value="EF-hand-dom_pair"/>
</dbReference>
<dbReference type="InterPro" id="IPR001452">
    <property type="entry name" value="SH3_domain"/>
</dbReference>
<dbReference type="OrthoDB" id="2015333at2759"/>
<dbReference type="Gene3D" id="2.30.30.40">
    <property type="entry name" value="SH3 Domains"/>
    <property type="match status" value="2"/>
</dbReference>
<evidence type="ECO:0000256" key="17">
    <source>
        <dbReference type="SAM" id="MobiDB-lite"/>
    </source>
</evidence>
<keyword evidence="13" id="KW-0472">Membrane</keyword>
<feature type="compositionally biased region" description="Basic and acidic residues" evidence="17">
    <location>
        <begin position="829"/>
        <end position="863"/>
    </location>
</feature>
<feature type="compositionally biased region" description="Low complexity" evidence="17">
    <location>
        <begin position="672"/>
        <end position="692"/>
    </location>
</feature>
<dbReference type="OMA" id="GMPGQWG"/>
<feature type="compositionally biased region" description="Low complexity" evidence="17">
    <location>
        <begin position="154"/>
        <end position="175"/>
    </location>
</feature>
<evidence type="ECO:0000256" key="2">
    <source>
        <dbReference type="ARBA" id="ARBA00004134"/>
    </source>
</evidence>
<feature type="region of interest" description="Disordered" evidence="17">
    <location>
        <begin position="572"/>
        <end position="610"/>
    </location>
</feature>
<dbReference type="GO" id="GO:0005509">
    <property type="term" value="F:calcium ion binding"/>
    <property type="evidence" value="ECO:0007669"/>
    <property type="project" value="InterPro"/>
</dbReference>
<feature type="compositionally biased region" description="Low complexity" evidence="17">
    <location>
        <begin position="1112"/>
        <end position="1150"/>
    </location>
</feature>
<feature type="compositionally biased region" description="Pro residues" evidence="17">
    <location>
        <begin position="351"/>
        <end position="366"/>
    </location>
</feature>
<feature type="domain" description="SH3" evidence="18">
    <location>
        <begin position="1222"/>
        <end position="1282"/>
    </location>
</feature>
<evidence type="ECO:0000256" key="4">
    <source>
        <dbReference type="ARBA" id="ARBA00009351"/>
    </source>
</evidence>
<evidence type="ECO:0000256" key="1">
    <source>
        <dbReference type="ARBA" id="ARBA00004125"/>
    </source>
</evidence>
<feature type="region of interest" description="Disordered" evidence="17">
    <location>
        <begin position="957"/>
        <end position="1150"/>
    </location>
</feature>
<dbReference type="CDD" id="cd00174">
    <property type="entry name" value="SH3"/>
    <property type="match status" value="1"/>
</dbReference>
<dbReference type="InterPro" id="IPR002048">
    <property type="entry name" value="EF_hand_dom"/>
</dbReference>
<dbReference type="Pfam" id="PF12763">
    <property type="entry name" value="EH"/>
    <property type="match status" value="2"/>
</dbReference>
<dbReference type="PRINTS" id="PR00452">
    <property type="entry name" value="SH3DOMAIN"/>
</dbReference>
<evidence type="ECO:0000256" key="13">
    <source>
        <dbReference type="ARBA" id="ARBA00023136"/>
    </source>
</evidence>
<evidence type="ECO:0000256" key="15">
    <source>
        <dbReference type="ARBA" id="ARBA00025194"/>
    </source>
</evidence>
<comment type="similarity">
    <text evidence="4">Belongs to the PAN1 family.</text>
</comment>
<feature type="domain" description="EH" evidence="19">
    <location>
        <begin position="32"/>
        <end position="122"/>
    </location>
</feature>
<feature type="region of interest" description="Disordered" evidence="17">
    <location>
        <begin position="347"/>
        <end position="409"/>
    </location>
</feature>
<evidence type="ECO:0000256" key="12">
    <source>
        <dbReference type="ARBA" id="ARBA00023054"/>
    </source>
</evidence>
<dbReference type="PROSITE" id="PS50031">
    <property type="entry name" value="EH"/>
    <property type="match status" value="2"/>
</dbReference>
<dbReference type="STRING" id="13706.A0A1X2H7C4"/>
<dbReference type="Gene3D" id="1.10.238.10">
    <property type="entry name" value="EF-hand"/>
    <property type="match status" value="2"/>
</dbReference>
<evidence type="ECO:0000256" key="9">
    <source>
        <dbReference type="ARBA" id="ARBA00022490"/>
    </source>
</evidence>
<keyword evidence="11" id="KW-0677">Repeat</keyword>
<feature type="domain" description="EF-hand" evidence="20">
    <location>
        <begin position="284"/>
        <end position="319"/>
    </location>
</feature>
<dbReference type="InterPro" id="IPR003124">
    <property type="entry name" value="WH2_dom"/>
</dbReference>
<feature type="compositionally biased region" description="Basic and acidic residues" evidence="17">
    <location>
        <begin position="772"/>
        <end position="782"/>
    </location>
</feature>
<dbReference type="PANTHER" id="PTHR11216:SF173">
    <property type="entry name" value="ACTIN CYTOSKELETON-REGULATORY COMPLEX PROTEIN PAN1"/>
    <property type="match status" value="1"/>
</dbReference>
<feature type="compositionally biased region" description="Basic and acidic residues" evidence="17">
    <location>
        <begin position="584"/>
        <end position="610"/>
    </location>
</feature>
<comment type="subunit">
    <text evidence="5">Component of the PAN1 actin cytoskeleton-regulatory complex.</text>
</comment>
<proteinExistence type="inferred from homology"/>
<dbReference type="PROSITE" id="PS50002">
    <property type="entry name" value="SH3"/>
    <property type="match status" value="2"/>
</dbReference>
<keyword evidence="8 16" id="KW-0728">SH3 domain</keyword>
<gene>
    <name evidence="22" type="ORF">BCR43DRAFT_494020</name>
</gene>
<feature type="compositionally biased region" description="Low complexity" evidence="17">
    <location>
        <begin position="1091"/>
        <end position="1105"/>
    </location>
</feature>
<keyword evidence="10" id="KW-0254">Endocytosis</keyword>
<comment type="subcellular location">
    <subcellularLocation>
        <location evidence="3">Cell membrane</location>
        <topology evidence="3">Peripheral membrane protein</topology>
        <orientation evidence="3">Cytoplasmic side</orientation>
    </subcellularLocation>
    <subcellularLocation>
        <location evidence="2">Cytoplasm</location>
        <location evidence="2">Cytoskeleton</location>
        <location evidence="2">Actin patch</location>
    </subcellularLocation>
    <subcellularLocation>
        <location evidence="1">Endosome membrane</location>
        <topology evidence="1">Peripheral membrane protein</topology>
        <orientation evidence="1">Cytoplasmic side</orientation>
    </subcellularLocation>
</comment>
<evidence type="ECO:0000259" key="21">
    <source>
        <dbReference type="PROSITE" id="PS51082"/>
    </source>
</evidence>
<dbReference type="SUPFAM" id="SSF47473">
    <property type="entry name" value="EF-hand"/>
    <property type="match status" value="2"/>
</dbReference>
<dbReference type="InterPro" id="IPR036028">
    <property type="entry name" value="SH3-like_dom_sf"/>
</dbReference>
<feature type="domain" description="EH" evidence="19">
    <location>
        <begin position="251"/>
        <end position="340"/>
    </location>
</feature>
<sequence length="1282" mass="138971">MYSGNIGQQSFTPQPPVGGQKFIRLNFITPSDQSRFEDLFSRAAQPNGGKHISAMATRDILTRSRLDNDSLAKIWDLSSLANAPFLTFPEFAIAMYLTSMKLTGKPVPDSLPPGIRDEVSLAMATMASTDPSMAHHPPPPSQPAPMPPAPAPAQMPLMTGMMPQQQQQQQHQFPQNNFGASTFQNLMHPSNLSTPMQMSQPTGISPQQKPRLDNNDFASKMLPNQSGATHMLATMGGLPGTKGSWKISPEEKERYRTIFQAWEPSGTGYLAGDVARQVLIQSGLPENDLMLIWNLADRDNRGNLDVDEFAIAMHLIYRRLNGAELPTTLPVELAAPSNVLKRFVLGHRSAPSPPQQTSPTPPPQPATPSMHEEYDGGAGGYVSDARRRGPANRFLTPDAMRPRTSAGDDTVYEVDTEREAELDYLRAQIADTKAFLDRMPSTSPSVRSTSSSSSRFTVEELKEKTRKTQEELTRAARSNPASQKYFNNAEELLDLLETQHTLQDEINYLCNRDIPVLARQLRSATAELRDAKVRHARRNDGSTDYMNYVQPTGPGGTVTESDRVRAKAKAMMAARRSGTSSSHDASHELRKAEDEKEASDRFADECERQMEQARDSLRDLRGDLRYLESLSSSKAVLDKKRFEKGQDLSYEIRRFVEQLERDAALDTPRELSASSSYRQASSSASPASSSPAPATPPVPSKPSPAASPARPRTADEIKKEAERRVQERLAALQAKRGGPPRSPRPAAEKKPSQDELLAQERMRQAEQSAQARLRENDTRRNEFAGATVAESPAAYEPVDEAARAEAERTREADLEDQRRREAEEEERDLEARKKAVLEKEEREMQARREAIQKAQEEEEEKQRLRSGASPAASPAPAPDTAASSSPPPPPPPPPAAETTPAAEEPKEEPDAKSAVENRMSSNNPFAKLQKEETTSNTAGDKADKRVSYNPFAAFSAFSATKAGGDSDDESDDEGWDVVQHDDSDNEDEFPAAGSAKNLAGMLFNAMSQRQQNTGSSPPPAPPPPAPAAAPPPPPAPAGPPAPEPAVASAPPAGDVRSALLGQIQMGTRLKKAVTNDRSAPTVAGVVHDADPALPSAHAPAPAASSPSPPPAVASSETAPPQPLAAAMAAAAAASQAPAAPAPPAATGTAAEPAVHDLKEYMALWAYDGANDEELSFQADETILVHDDSDASADWWYGTSKVTQKSGYFPKSYVQKADEVPVQLELPAKALYDYEAPEGEDILSFAADDALTILDKESDDWWMAKHNATGKSGLVPANYVQEE</sequence>
<feature type="region of interest" description="Disordered" evidence="17">
    <location>
        <begin position="541"/>
        <end position="560"/>
    </location>
</feature>
<evidence type="ECO:0000313" key="22">
    <source>
        <dbReference type="EMBL" id="ORY94442.1"/>
    </source>
</evidence>
<dbReference type="GO" id="GO:0005886">
    <property type="term" value="C:plasma membrane"/>
    <property type="evidence" value="ECO:0007669"/>
    <property type="project" value="TreeGrafter"/>
</dbReference>
<reference evidence="22 23" key="1">
    <citation type="submission" date="2016-07" db="EMBL/GenBank/DDBJ databases">
        <title>Pervasive Adenine N6-methylation of Active Genes in Fungi.</title>
        <authorList>
            <consortium name="DOE Joint Genome Institute"/>
            <person name="Mondo S.J."/>
            <person name="Dannebaum R.O."/>
            <person name="Kuo R.C."/>
            <person name="Labutti K."/>
            <person name="Haridas S."/>
            <person name="Kuo A."/>
            <person name="Salamov A."/>
            <person name="Ahrendt S.R."/>
            <person name="Lipzen A."/>
            <person name="Sullivan W."/>
            <person name="Andreopoulos W.B."/>
            <person name="Clum A."/>
            <person name="Lindquist E."/>
            <person name="Daum C."/>
            <person name="Ramamoorthy G.K."/>
            <person name="Gryganskyi A."/>
            <person name="Culley D."/>
            <person name="Magnuson J.K."/>
            <person name="James T.Y."/>
            <person name="O'Malley M.A."/>
            <person name="Stajich J.E."/>
            <person name="Spatafora J.W."/>
            <person name="Visel A."/>
            <person name="Grigoriev I.V."/>
        </authorList>
    </citation>
    <scope>NUCLEOTIDE SEQUENCE [LARGE SCALE GENOMIC DNA]</scope>
    <source>
        <strain evidence="22 23">NRRL 2496</strain>
    </source>
</reference>
<feature type="region of interest" description="Disordered" evidence="17">
    <location>
        <begin position="129"/>
        <end position="216"/>
    </location>
</feature>
<dbReference type="Pfam" id="PF02205">
    <property type="entry name" value="WH2"/>
    <property type="match status" value="1"/>
</dbReference>
<feature type="compositionally biased region" description="Pro residues" evidence="17">
    <location>
        <begin position="885"/>
        <end position="895"/>
    </location>
</feature>
<dbReference type="Pfam" id="PF14604">
    <property type="entry name" value="SH3_9"/>
    <property type="match status" value="2"/>
</dbReference>
<dbReference type="SMART" id="SM00027">
    <property type="entry name" value="EH"/>
    <property type="match status" value="2"/>
</dbReference>
<feature type="compositionally biased region" description="Pro residues" evidence="17">
    <location>
        <begin position="136"/>
        <end position="153"/>
    </location>
</feature>
<keyword evidence="12" id="KW-0175">Coiled coil</keyword>
<keyword evidence="14" id="KW-0206">Cytoskeleton</keyword>
<feature type="domain" description="WH2" evidence="21">
    <location>
        <begin position="1055"/>
        <end position="1072"/>
    </location>
</feature>
<feature type="compositionally biased region" description="Low complexity" evidence="17">
    <location>
        <begin position="868"/>
        <end position="884"/>
    </location>
</feature>
<feature type="compositionally biased region" description="Polar residues" evidence="17">
    <location>
        <begin position="176"/>
        <end position="208"/>
    </location>
</feature>
<evidence type="ECO:0000313" key="23">
    <source>
        <dbReference type="Proteomes" id="UP000242180"/>
    </source>
</evidence>
<keyword evidence="9" id="KW-0963">Cytoplasm</keyword>
<evidence type="ECO:0000259" key="20">
    <source>
        <dbReference type="PROSITE" id="PS50222"/>
    </source>
</evidence>
<dbReference type="PROSITE" id="PS51082">
    <property type="entry name" value="WH2"/>
    <property type="match status" value="1"/>
</dbReference>
<evidence type="ECO:0000256" key="11">
    <source>
        <dbReference type="ARBA" id="ARBA00022737"/>
    </source>
</evidence>
<feature type="compositionally biased region" description="Pro residues" evidence="17">
    <location>
        <begin position="1016"/>
        <end position="1043"/>
    </location>
</feature>
<feature type="domain" description="SH3" evidence="18">
    <location>
        <begin position="1155"/>
        <end position="1218"/>
    </location>
</feature>
<dbReference type="EMBL" id="MCGN01000007">
    <property type="protein sequence ID" value="ORY94442.1"/>
    <property type="molecule type" value="Genomic_DNA"/>
</dbReference>
<name>A0A1X2H7C4_SYNRA</name>
<organism evidence="22 23">
    <name type="scientific">Syncephalastrum racemosum</name>
    <name type="common">Filamentous fungus</name>
    <dbReference type="NCBI Taxonomy" id="13706"/>
    <lineage>
        <taxon>Eukaryota</taxon>
        <taxon>Fungi</taxon>
        <taxon>Fungi incertae sedis</taxon>
        <taxon>Mucoromycota</taxon>
        <taxon>Mucoromycotina</taxon>
        <taxon>Mucoromycetes</taxon>
        <taxon>Mucorales</taxon>
        <taxon>Syncephalastraceae</taxon>
        <taxon>Syncephalastrum</taxon>
    </lineage>
</organism>
<dbReference type="SMART" id="SM00326">
    <property type="entry name" value="SH3"/>
    <property type="match status" value="2"/>
</dbReference>
<dbReference type="GO" id="GO:0003779">
    <property type="term" value="F:actin binding"/>
    <property type="evidence" value="ECO:0007669"/>
    <property type="project" value="InterPro"/>
</dbReference>
<feature type="compositionally biased region" description="Pro residues" evidence="17">
    <location>
        <begin position="693"/>
        <end position="702"/>
    </location>
</feature>